<dbReference type="FunFam" id="3.30.70.330:FF:000101">
    <property type="entry name" value="Protein MEI2-like 1"/>
    <property type="match status" value="1"/>
</dbReference>
<keyword evidence="2 5" id="KW-0694">RNA-binding</keyword>
<dbReference type="GO" id="GO:0051321">
    <property type="term" value="P:meiotic cell cycle"/>
    <property type="evidence" value="ECO:0007669"/>
    <property type="project" value="UniProtKB-KW"/>
</dbReference>
<evidence type="ECO:0000313" key="9">
    <source>
        <dbReference type="Proteomes" id="UP001291623"/>
    </source>
</evidence>
<dbReference type="PROSITE" id="PS50102">
    <property type="entry name" value="RRM"/>
    <property type="match status" value="2"/>
</dbReference>
<evidence type="ECO:0000256" key="1">
    <source>
        <dbReference type="ARBA" id="ARBA00022737"/>
    </source>
</evidence>
<comment type="function">
    <text evidence="4">Probable RNA-binding protein that plays a role in meiosis and vegetative growth.</text>
</comment>
<feature type="region of interest" description="Disordered" evidence="6">
    <location>
        <begin position="1"/>
        <end position="26"/>
    </location>
</feature>
<dbReference type="Pfam" id="PF00076">
    <property type="entry name" value="RRM_1"/>
    <property type="match status" value="2"/>
</dbReference>
<evidence type="ECO:0000256" key="6">
    <source>
        <dbReference type="SAM" id="MobiDB-lite"/>
    </source>
</evidence>
<dbReference type="GO" id="GO:0003723">
    <property type="term" value="F:RNA binding"/>
    <property type="evidence" value="ECO:0007669"/>
    <property type="project" value="UniProtKB-UniRule"/>
</dbReference>
<dbReference type="InterPro" id="IPR000504">
    <property type="entry name" value="RRM_dom"/>
</dbReference>
<dbReference type="InterPro" id="IPR012677">
    <property type="entry name" value="Nucleotide-bd_a/b_plait_sf"/>
</dbReference>
<dbReference type="GO" id="GO:0045836">
    <property type="term" value="P:positive regulation of meiotic nuclear division"/>
    <property type="evidence" value="ECO:0007669"/>
    <property type="project" value="UniProtKB-ARBA"/>
</dbReference>
<evidence type="ECO:0000256" key="5">
    <source>
        <dbReference type="PROSITE-ProRule" id="PRU00176"/>
    </source>
</evidence>
<feature type="compositionally biased region" description="Polar residues" evidence="6">
    <location>
        <begin position="68"/>
        <end position="77"/>
    </location>
</feature>
<keyword evidence="1" id="KW-0677">Repeat</keyword>
<proteinExistence type="predicted"/>
<protein>
    <recommendedName>
        <fullName evidence="7">RRM domain-containing protein</fullName>
    </recommendedName>
</protein>
<dbReference type="Pfam" id="PF04059">
    <property type="entry name" value="RRM_2"/>
    <property type="match status" value="1"/>
</dbReference>
<dbReference type="Proteomes" id="UP001291623">
    <property type="component" value="Unassembled WGS sequence"/>
</dbReference>
<dbReference type="InterPro" id="IPR034453">
    <property type="entry name" value="MEI2-like_RRM1"/>
</dbReference>
<feature type="compositionally biased region" description="Basic and acidic residues" evidence="6">
    <location>
        <begin position="1"/>
        <end position="10"/>
    </location>
</feature>
<accession>A0AAE1SE16</accession>
<dbReference type="InterPro" id="IPR034454">
    <property type="entry name" value="MEI2-like_RRM3"/>
</dbReference>
<dbReference type="CDD" id="cd12529">
    <property type="entry name" value="RRM2_MEI2_like"/>
    <property type="match status" value="1"/>
</dbReference>
<dbReference type="SMART" id="SM00360">
    <property type="entry name" value="RRM"/>
    <property type="match status" value="3"/>
</dbReference>
<keyword evidence="3" id="KW-0469">Meiosis</keyword>
<dbReference type="CDD" id="cd12524">
    <property type="entry name" value="RRM1_MEI2_like"/>
    <property type="match status" value="1"/>
</dbReference>
<dbReference type="AlphaFoldDB" id="A0AAE1SE16"/>
<dbReference type="EMBL" id="JAVYJV010000006">
    <property type="protein sequence ID" value="KAK4369073.1"/>
    <property type="molecule type" value="Genomic_DNA"/>
</dbReference>
<dbReference type="CDD" id="cd12531">
    <property type="entry name" value="RRM3_MEI2_like"/>
    <property type="match status" value="1"/>
</dbReference>
<dbReference type="Gene3D" id="3.30.70.330">
    <property type="match status" value="2"/>
</dbReference>
<dbReference type="SUPFAM" id="SSF54928">
    <property type="entry name" value="RNA-binding domain, RBD"/>
    <property type="match status" value="2"/>
</dbReference>
<gene>
    <name evidence="8" type="ORF">RND71_012865</name>
</gene>
<dbReference type="FunFam" id="3.30.70.330:FF:000063">
    <property type="entry name" value="MEI2-like protein 5 isoform 2"/>
    <property type="match status" value="1"/>
</dbReference>
<keyword evidence="9" id="KW-1185">Reference proteome</keyword>
<feature type="domain" description="RRM" evidence="7">
    <location>
        <begin position="268"/>
        <end position="341"/>
    </location>
</feature>
<evidence type="ECO:0000256" key="3">
    <source>
        <dbReference type="ARBA" id="ARBA00023254"/>
    </source>
</evidence>
<evidence type="ECO:0000256" key="4">
    <source>
        <dbReference type="ARBA" id="ARBA00058438"/>
    </source>
</evidence>
<evidence type="ECO:0000256" key="2">
    <source>
        <dbReference type="ARBA" id="ARBA00022884"/>
    </source>
</evidence>
<name>A0AAE1SE16_9SOLA</name>
<evidence type="ECO:0000259" key="7">
    <source>
        <dbReference type="PROSITE" id="PS50102"/>
    </source>
</evidence>
<dbReference type="InterPro" id="IPR007201">
    <property type="entry name" value="Mei2-like_Rrm_C"/>
</dbReference>
<sequence length="831" mass="91228">MEKSLKKLISDDSEVPSAKPSDTERNAWKIPLFGTAAHHASTDASLFSSSLPVLPHAKLNFAESENYSQSIDNSSPSIKDPLEEEPSPGGCLLPGDEDELLAGIMDDFDLSGLPTQLEDLEDDFFGSGGGLELESDSLDNSLNGFAKLSMSDGILGSSVGHHIFPNGTGTIAGEHPYGEHPSRTLFVRNINSNVEDSELRSLFEQYGDIRTLYTACKHRGFVMISYYDIRAARTAMRVLQHKPLRRRKLDIHFSIPKENPSEKDINQGTLVIFNLDPSVSNEDLLQIFGAYGEVKEIRETPHKRHHKFIEFYDVRAAEAALKALNRSDIAGKRIKLEPSRPGGARRSLIQQLSQDYEHEEVRSFRHSVGSPIASSPPGSWSNFGSPVEPSSLLGYNQSPGLRNLSPVNGNHMPGLASILPGHFSSPKIAPIGKDSGRLGPLNHAITSPKSVQGVGYQQSYSVPEHKPHLNFGSMSLGEPKSSGIGTLSGPQFLWGSPPVQSERTDSSVWSNSSLAHPFASNGQGKGYPYSCRQGLFLGSHHVGSAPSGIPLDRRLGFFSESPETSYMNQVAYGSIGSSHNNGSHVMSLGSLGAMNMTVSPSSRMMPLPRNGPIFSGNGSYGGIVMANNEGIMERGRSRRVESGNEIDNKKQYLLDLEKIMSGEDARTTLMIKNIPNKYTSKMLLAAIDETHKNTYDFLYLPIDFKNKCNVGYAFINMVSPSHIISFYEVFNGKKWEKFNSEKVASLAYARIQGKTALVAHFQNSSLMNEDKRCRPILFRSEGQEATDQEPLPSNNLNIWVRLPDGSYSGDSLDSPNGDLDEKLYIMHREST</sequence>
<dbReference type="InterPro" id="IPR035979">
    <property type="entry name" value="RBD_domain_sf"/>
</dbReference>
<feature type="domain" description="RRM" evidence="7">
    <location>
        <begin position="183"/>
        <end position="256"/>
    </location>
</feature>
<evidence type="ECO:0000313" key="8">
    <source>
        <dbReference type="EMBL" id="KAK4369073.1"/>
    </source>
</evidence>
<dbReference type="PANTHER" id="PTHR23189">
    <property type="entry name" value="RNA RECOGNITION MOTIF-CONTAINING"/>
    <property type="match status" value="1"/>
</dbReference>
<comment type="caution">
    <text evidence="8">The sequence shown here is derived from an EMBL/GenBank/DDBJ whole genome shotgun (WGS) entry which is preliminary data.</text>
</comment>
<organism evidence="8 9">
    <name type="scientific">Anisodus tanguticus</name>
    <dbReference type="NCBI Taxonomy" id="243964"/>
    <lineage>
        <taxon>Eukaryota</taxon>
        <taxon>Viridiplantae</taxon>
        <taxon>Streptophyta</taxon>
        <taxon>Embryophyta</taxon>
        <taxon>Tracheophyta</taxon>
        <taxon>Spermatophyta</taxon>
        <taxon>Magnoliopsida</taxon>
        <taxon>eudicotyledons</taxon>
        <taxon>Gunneridae</taxon>
        <taxon>Pentapetalae</taxon>
        <taxon>asterids</taxon>
        <taxon>lamiids</taxon>
        <taxon>Solanales</taxon>
        <taxon>Solanaceae</taxon>
        <taxon>Solanoideae</taxon>
        <taxon>Hyoscyameae</taxon>
        <taxon>Anisodus</taxon>
    </lineage>
</organism>
<reference evidence="8" key="1">
    <citation type="submission" date="2023-12" db="EMBL/GenBank/DDBJ databases">
        <title>Genome assembly of Anisodus tanguticus.</title>
        <authorList>
            <person name="Wang Y.-J."/>
        </authorList>
    </citation>
    <scope>NUCLEOTIDE SEQUENCE</scope>
    <source>
        <strain evidence="8">KB-2021</strain>
        <tissue evidence="8">Leaf</tissue>
    </source>
</reference>
<dbReference type="GO" id="GO:0045927">
    <property type="term" value="P:positive regulation of growth"/>
    <property type="evidence" value="ECO:0007669"/>
    <property type="project" value="UniProtKB-ARBA"/>
</dbReference>
<feature type="region of interest" description="Disordered" evidence="6">
    <location>
        <begin position="68"/>
        <end position="88"/>
    </location>
</feature>